<dbReference type="InterPro" id="IPR036962">
    <property type="entry name" value="Glyco_hydro_3_N_sf"/>
</dbReference>
<organism evidence="8 9">
    <name type="scientific">Paenibacillus odorifer</name>
    <dbReference type="NCBI Taxonomy" id="189426"/>
    <lineage>
        <taxon>Bacteria</taxon>
        <taxon>Bacillati</taxon>
        <taxon>Bacillota</taxon>
        <taxon>Bacilli</taxon>
        <taxon>Bacillales</taxon>
        <taxon>Paenibacillaceae</taxon>
        <taxon>Paenibacillus</taxon>
    </lineage>
</organism>
<dbReference type="InterPro" id="IPR026891">
    <property type="entry name" value="Fn3-like"/>
</dbReference>
<dbReference type="Gene3D" id="2.60.40.10">
    <property type="entry name" value="Immunoglobulins"/>
    <property type="match status" value="1"/>
</dbReference>
<dbReference type="Pfam" id="PF00395">
    <property type="entry name" value="SLH"/>
    <property type="match status" value="3"/>
</dbReference>
<feature type="chain" id="PRO_5012255152" description="SLH domain-containing protein" evidence="6">
    <location>
        <begin position="43"/>
        <end position="2080"/>
    </location>
</feature>
<keyword evidence="4" id="KW-0326">Glycosidase</keyword>
<evidence type="ECO:0000256" key="3">
    <source>
        <dbReference type="ARBA" id="ARBA00023277"/>
    </source>
</evidence>
<feature type="compositionally biased region" description="Gly residues" evidence="5">
    <location>
        <begin position="399"/>
        <end position="410"/>
    </location>
</feature>
<dbReference type="OrthoDB" id="9805821at2"/>
<evidence type="ECO:0000256" key="5">
    <source>
        <dbReference type="SAM" id="MobiDB-lite"/>
    </source>
</evidence>
<dbReference type="InterPro" id="IPR001764">
    <property type="entry name" value="Glyco_hydro_3_N"/>
</dbReference>
<dbReference type="SUPFAM" id="SSF52279">
    <property type="entry name" value="Beta-D-glucan exohydrolase, C-terminal domain"/>
    <property type="match status" value="2"/>
</dbReference>
<evidence type="ECO:0000313" key="8">
    <source>
        <dbReference type="EMBL" id="OME71320.1"/>
    </source>
</evidence>
<dbReference type="GO" id="GO:0005975">
    <property type="term" value="P:carbohydrate metabolic process"/>
    <property type="evidence" value="ECO:0007669"/>
    <property type="project" value="InterPro"/>
</dbReference>
<keyword evidence="3" id="KW-0119">Carbohydrate metabolism</keyword>
<dbReference type="InterPro" id="IPR013783">
    <property type="entry name" value="Ig-like_fold"/>
</dbReference>
<feature type="signal peptide" evidence="6">
    <location>
        <begin position="1"/>
        <end position="42"/>
    </location>
</feature>
<accession>A0A1R0ZJF2</accession>
<dbReference type="PANTHER" id="PTHR42715:SF10">
    <property type="entry name" value="BETA-GLUCOSIDASE"/>
    <property type="match status" value="1"/>
</dbReference>
<dbReference type="Gene3D" id="3.40.50.1700">
    <property type="entry name" value="Glycoside hydrolase family 3 C-terminal domain"/>
    <property type="match status" value="2"/>
</dbReference>
<dbReference type="Pfam" id="PF13290">
    <property type="entry name" value="CHB_HEX_C_1"/>
    <property type="match status" value="2"/>
</dbReference>
<protein>
    <recommendedName>
        <fullName evidence="7">SLH domain-containing protein</fullName>
    </recommendedName>
</protein>
<evidence type="ECO:0000256" key="4">
    <source>
        <dbReference type="RuleBase" id="RU361161"/>
    </source>
</evidence>
<feature type="domain" description="SLH" evidence="7">
    <location>
        <begin position="170"/>
        <end position="233"/>
    </location>
</feature>
<comment type="similarity">
    <text evidence="1 4">Belongs to the glycosyl hydrolase 3 family.</text>
</comment>
<dbReference type="PROSITE" id="PS51272">
    <property type="entry name" value="SLH"/>
    <property type="match status" value="3"/>
</dbReference>
<dbReference type="InterPro" id="IPR019800">
    <property type="entry name" value="Glyco_hydro_3_AS"/>
</dbReference>
<dbReference type="Pfam" id="PF01915">
    <property type="entry name" value="Glyco_hydro_3_C"/>
    <property type="match status" value="2"/>
</dbReference>
<dbReference type="InterPro" id="IPR017853">
    <property type="entry name" value="GH"/>
</dbReference>
<dbReference type="SMART" id="SM01217">
    <property type="entry name" value="Fn3_like"/>
    <property type="match status" value="1"/>
</dbReference>
<proteinExistence type="inferred from homology"/>
<dbReference type="Pfam" id="PF00933">
    <property type="entry name" value="Glyco_hydro_3"/>
    <property type="match status" value="2"/>
</dbReference>
<dbReference type="InterPro" id="IPR036881">
    <property type="entry name" value="Glyco_hydro_3_C_sf"/>
</dbReference>
<dbReference type="Pfam" id="PF14310">
    <property type="entry name" value="Fn3-like"/>
    <property type="match status" value="1"/>
</dbReference>
<dbReference type="InterPro" id="IPR002772">
    <property type="entry name" value="Glyco_hydro_3_C"/>
</dbReference>
<evidence type="ECO:0000259" key="7">
    <source>
        <dbReference type="PROSITE" id="PS51272"/>
    </source>
</evidence>
<comment type="caution">
    <text evidence="8">The sequence shown here is derived from an EMBL/GenBank/DDBJ whole genome shotgun (WGS) entry which is preliminary data.</text>
</comment>
<dbReference type="SUPFAM" id="SSF51445">
    <property type="entry name" value="(Trans)glycosidases"/>
    <property type="match status" value="2"/>
</dbReference>
<feature type="domain" description="SLH" evidence="7">
    <location>
        <begin position="113"/>
        <end position="169"/>
    </location>
</feature>
<evidence type="ECO:0000256" key="2">
    <source>
        <dbReference type="ARBA" id="ARBA00022801"/>
    </source>
</evidence>
<dbReference type="PROSITE" id="PS00775">
    <property type="entry name" value="GLYCOSYL_HYDROL_F3"/>
    <property type="match status" value="1"/>
</dbReference>
<sequence>MLTKYKNSSSLKVKKMPIARKLASSLAVAALLFSSVNPGAFAAEIANVQTVASFKDVNGHWAQSPIGKWASSGIINGYTDGTFLPNGKVTRAEFVAVLNRLFGFSQQTSNSFNDVPSGKWYAADVLIARQAGYFEGFAGNLAKPDNYLTRQDAATMLARVFELSQAGTASLSFSDAASISAYAASAVGILTQKGAINGYTDGTFKPTGSITRAEVIKIIDGMAKGYYNAAGTYDATAIAGSALITASGAILSGSKVSGDLYLTAGIGNGEATLDQVTVSGTTFVSGGGIDSIHLKSSTLSGVTINKQGGKVRVVAEGSTAIQSMEILVPTVIVINDGAKVGTITIRPGAEGTTITGGKNVTSIVVQTSGVIIDGKEVGQGTITNDGKDTAAKPTSSPATGGGGSGSGSNNGGSSTKWSQSVVGTIGTVTNPGGETLGYSTQSGVALLTVDGLAFKDLNKNGKLDKYEDWRLSTEVRAKDLASQMSVEQIAGLMLYSGHQSIPAASASGFRGGTYGGKPLAESGALASDLTDQQKVFLTEDNLRHVLITTVESPEVAARWNNNAQALVEKIGLGIPANNSSDPRHSTVANAEYNEGSGGAISMWPQALGLAASFDANLTKQFGEIASKEYRALGIATALSPQVDMSSEPRWTRFSGTFGEDSKLSADMARAYVDGFQTTPGSSDGWGNESVNAMVKHWPGGGSGESGRDAHYGYGKYAVYPGNNFDEHLIPFTKGAFDLEGPTGKAAAVMPYYTISFNQDKANGENVGNSYSPYVITDLLRNTYHYDGVITTDWGITGDEGPVELFGNRPWGVEENYTVAERHYRIIMAGVDQFGGNNDSKPIIAAYQIGIEKQGEKVIRTRFEESAVRLLTNIFNAGLFENPYLDVEETKATVGNKEFMTEGYMAQLKSVIMLKNKDNHVLPLKKDEKVYVPKTYDAATKSYSYPVNIDQLKKYFNVTDDPAQADSAIVFIKNPQTGAGYSKADVDAGGNGYIPISLQYRPYTAEYARETSLAGDARDVLNRSYKGKKTTASNESDLDLVLETKKAMGDKPVVVSLTMSNPTIVAEFEDRADAIIANFGIQNQAIFDILVGAYEPSALLPMQMPKDMKTVEEQYEDVSHDMKVYVDSEGNAYDFAFGMNWSGVINDARTAKYKKAVDPGTEPEEGLVAAPTASIPSGTYYGAQTVMLTAPSGATIFYTTDGSTPAASVMNTTKQYNSRSGISITASSIVKALTVKDGKTSKVAEFNYVIGAALPTAFPEPGVYKSGPKVTLTSTSGATIYYTLDGSTPTENSTVYQGPITIVGADKETATIKALAVKAGIPSSPIAELKYTIDASLVVLTDEASIDAVIGEMTLKEKASLVVGAGSGTKVAGAAGGSYELPRLGIPKLIMADGPAGVRINTKQGEATTFATGFPIATSIAATWNEALANQVGNAMGNELLEYGVDLYLAPALNIHRNPLGGRNFEYYSEDPLISGKMTAAITNGVQANGVGTTIKHFAANNQETNRMSIDTVVSERALREIYLKGFEIAVEDSQPWSVMSSYNKINGTFASENKDLLSTILRDEWGFQGFVMTDWGGGSNRAQNMIAGNDLIMPGNAAAISAITKAVNDGDLSVEQLDVNVKRILKVVVKSPSFKGIGHSNKPDLAANAVTSRQAATEGMVLLENKAEALPIAAGTNIALFGNAQIETVKGGTGSGDVNVEHTVSIVEGFSDAGYSVYEPLNVSYQEYITELRKKPEYGPVSSFGGLAYPPLPEKVLSADEINSAEASSETGIIVISRISGEGADRKNAEGDFLLTATELDMIDKVSTAYHEQGKKVSVILNIGGPIEMISWKDKVDAILLAWQPGQEAGHAIADVLSGAVNPSGKLPMTFPTSYGVVPSANNFPGNSTEVKYEEDIYVGYRYYDTFGKSSAVAYPFGYGLSYTTFGYRDLKISSDAFDSAAGSVTVTVDVYNNGTVAGKEVVQLYLSAPGANKPVQELKAFQKTALLNAGEHQTLTFTLNSLDLVSFDESSHAWVADPGTYAVRIGSSSAGEKLNTYFQLDSLMTVKTTNSVLIPVKPLNLLVHPVIADYAQEALTVAP</sequence>
<dbReference type="EMBL" id="MPTW01000004">
    <property type="protein sequence ID" value="OME71320.1"/>
    <property type="molecule type" value="Genomic_DNA"/>
</dbReference>
<name>A0A1R0ZJF2_9BACL</name>
<reference evidence="8 9" key="1">
    <citation type="submission" date="2016-11" db="EMBL/GenBank/DDBJ databases">
        <title>Paenibacillus species isolates.</title>
        <authorList>
            <person name="Beno S.M."/>
        </authorList>
    </citation>
    <scope>NUCLEOTIDE SEQUENCE [LARGE SCALE GENOMIC DNA]</scope>
    <source>
        <strain evidence="8 9">FSL H7-0443</strain>
    </source>
</reference>
<feature type="domain" description="SLH" evidence="7">
    <location>
        <begin position="49"/>
        <end position="112"/>
    </location>
</feature>
<dbReference type="InterPro" id="IPR001119">
    <property type="entry name" value="SLH_dom"/>
</dbReference>
<evidence type="ECO:0000256" key="1">
    <source>
        <dbReference type="ARBA" id="ARBA00005336"/>
    </source>
</evidence>
<dbReference type="InterPro" id="IPR050288">
    <property type="entry name" value="Cellulose_deg_GH3"/>
</dbReference>
<keyword evidence="6" id="KW-0732">Signal</keyword>
<feature type="region of interest" description="Disordered" evidence="5">
    <location>
        <begin position="377"/>
        <end position="418"/>
    </location>
</feature>
<dbReference type="Gene3D" id="3.20.20.300">
    <property type="entry name" value="Glycoside hydrolase, family 3, N-terminal domain"/>
    <property type="match status" value="2"/>
</dbReference>
<dbReference type="Proteomes" id="UP000187425">
    <property type="component" value="Unassembled WGS sequence"/>
</dbReference>
<dbReference type="PRINTS" id="PR00133">
    <property type="entry name" value="GLHYDRLASE3"/>
</dbReference>
<evidence type="ECO:0000256" key="6">
    <source>
        <dbReference type="SAM" id="SignalP"/>
    </source>
</evidence>
<dbReference type="PANTHER" id="PTHR42715">
    <property type="entry name" value="BETA-GLUCOSIDASE"/>
    <property type="match status" value="1"/>
</dbReference>
<gene>
    <name evidence="8" type="ORF">BSK65_09695</name>
</gene>
<keyword evidence="2 4" id="KW-0378">Hydrolase</keyword>
<evidence type="ECO:0000313" key="9">
    <source>
        <dbReference type="Proteomes" id="UP000187425"/>
    </source>
</evidence>
<dbReference type="GO" id="GO:0004553">
    <property type="term" value="F:hydrolase activity, hydrolyzing O-glycosyl compounds"/>
    <property type="evidence" value="ECO:0007669"/>
    <property type="project" value="InterPro"/>
</dbReference>
<dbReference type="InterPro" id="IPR059177">
    <property type="entry name" value="GH29D-like_dom"/>
</dbReference>